<dbReference type="AlphaFoldDB" id="A0A9I9EBT9"/>
<accession>A0A9I9EBT9</accession>
<protein>
    <submittedName>
        <fullName evidence="1">Uncharacterized protein</fullName>
    </submittedName>
</protein>
<dbReference type="EnsemblPlants" id="MELO3C031614.2.1">
    <property type="protein sequence ID" value="MELO3C031614.2.1"/>
    <property type="gene ID" value="MELO3C031614.2"/>
</dbReference>
<dbReference type="Gramene" id="MELO3C031614.2.1">
    <property type="protein sequence ID" value="MELO3C031614.2.1"/>
    <property type="gene ID" value="MELO3C031614.2"/>
</dbReference>
<sequence length="59" mass="6833">MQRIHMNTNKNSTEEYAYCMDVVIKGQSPRLGLNCVLPAPSFVFPPSLMVWHYFISKKN</sequence>
<reference evidence="1" key="1">
    <citation type="submission" date="2023-03" db="UniProtKB">
        <authorList>
            <consortium name="EnsemblPlants"/>
        </authorList>
    </citation>
    <scope>IDENTIFICATION</scope>
</reference>
<name>A0A9I9EBT9_CUCME</name>
<evidence type="ECO:0000313" key="1">
    <source>
        <dbReference type="EnsemblPlants" id="MELO3C031614.2.1"/>
    </source>
</evidence>
<organism evidence="1">
    <name type="scientific">Cucumis melo</name>
    <name type="common">Muskmelon</name>
    <dbReference type="NCBI Taxonomy" id="3656"/>
    <lineage>
        <taxon>Eukaryota</taxon>
        <taxon>Viridiplantae</taxon>
        <taxon>Streptophyta</taxon>
        <taxon>Embryophyta</taxon>
        <taxon>Tracheophyta</taxon>
        <taxon>Spermatophyta</taxon>
        <taxon>Magnoliopsida</taxon>
        <taxon>eudicotyledons</taxon>
        <taxon>Gunneridae</taxon>
        <taxon>Pentapetalae</taxon>
        <taxon>rosids</taxon>
        <taxon>fabids</taxon>
        <taxon>Cucurbitales</taxon>
        <taxon>Cucurbitaceae</taxon>
        <taxon>Benincaseae</taxon>
        <taxon>Cucumis</taxon>
    </lineage>
</organism>
<proteinExistence type="predicted"/>